<feature type="compositionally biased region" description="Acidic residues" evidence="1">
    <location>
        <begin position="1908"/>
        <end position="1923"/>
    </location>
</feature>
<organism evidence="2">
    <name type="scientific">Cladocopium goreaui</name>
    <dbReference type="NCBI Taxonomy" id="2562237"/>
    <lineage>
        <taxon>Eukaryota</taxon>
        <taxon>Sar</taxon>
        <taxon>Alveolata</taxon>
        <taxon>Dinophyceae</taxon>
        <taxon>Suessiales</taxon>
        <taxon>Symbiodiniaceae</taxon>
        <taxon>Cladocopium</taxon>
    </lineage>
</organism>
<keyword evidence="4" id="KW-1185">Reference proteome</keyword>
<dbReference type="EMBL" id="CAMXCT010006813">
    <property type="protein sequence ID" value="CAI4020485.1"/>
    <property type="molecule type" value="Genomic_DNA"/>
</dbReference>
<reference evidence="3 4" key="2">
    <citation type="submission" date="2024-05" db="EMBL/GenBank/DDBJ databases">
        <authorList>
            <person name="Chen Y."/>
            <person name="Shah S."/>
            <person name="Dougan E. K."/>
            <person name="Thang M."/>
            <person name="Chan C."/>
        </authorList>
    </citation>
    <scope>NUCLEOTIDE SEQUENCE [LARGE SCALE GENOMIC DNA]</scope>
</reference>
<evidence type="ECO:0000256" key="1">
    <source>
        <dbReference type="SAM" id="MobiDB-lite"/>
    </source>
</evidence>
<name>A0A9P1M6L5_9DINO</name>
<dbReference type="Proteomes" id="UP001152797">
    <property type="component" value="Unassembled WGS sequence"/>
</dbReference>
<dbReference type="EMBL" id="CAMXCT020006813">
    <property type="protein sequence ID" value="CAL1173860.1"/>
    <property type="molecule type" value="Genomic_DNA"/>
</dbReference>
<dbReference type="OrthoDB" id="484578at2759"/>
<accession>A0A9P1M6L5</accession>
<feature type="region of interest" description="Disordered" evidence="1">
    <location>
        <begin position="1869"/>
        <end position="1923"/>
    </location>
</feature>
<proteinExistence type="predicted"/>
<feature type="compositionally biased region" description="Low complexity" evidence="1">
    <location>
        <begin position="1026"/>
        <end position="1042"/>
    </location>
</feature>
<protein>
    <submittedName>
        <fullName evidence="2">Uncharacterized protein</fullName>
    </submittedName>
</protein>
<evidence type="ECO:0000313" key="4">
    <source>
        <dbReference type="Proteomes" id="UP001152797"/>
    </source>
</evidence>
<comment type="caution">
    <text evidence="2">The sequence shown here is derived from an EMBL/GenBank/DDBJ whole genome shotgun (WGS) entry which is preliminary data.</text>
</comment>
<feature type="compositionally biased region" description="Basic and acidic residues" evidence="1">
    <location>
        <begin position="1878"/>
        <end position="1888"/>
    </location>
</feature>
<feature type="region of interest" description="Disordered" evidence="1">
    <location>
        <begin position="652"/>
        <end position="675"/>
    </location>
</feature>
<evidence type="ECO:0000313" key="2">
    <source>
        <dbReference type="EMBL" id="CAI4020485.1"/>
    </source>
</evidence>
<feature type="region of interest" description="Disordered" evidence="1">
    <location>
        <begin position="1023"/>
        <end position="1042"/>
    </location>
</feature>
<gene>
    <name evidence="2" type="ORF">C1SCF055_LOCUS44899</name>
</gene>
<evidence type="ECO:0000313" key="3">
    <source>
        <dbReference type="EMBL" id="CAL4807797.1"/>
    </source>
</evidence>
<dbReference type="EMBL" id="CAMXCT030006813">
    <property type="protein sequence ID" value="CAL4807797.1"/>
    <property type="molecule type" value="Genomic_DNA"/>
</dbReference>
<sequence>MMEPDTDLSFSACSSLDGGSAVETPTKQTKLEPPDIDIDAKEMRQMFVKRWQRLGKGWQKKFLIGNCLPKGVKPQTAAAQQLANQPWVFGAKSGCGCLPCSKANTGSEWGLATAGLVPKFRACFLQKHQECKSHIDAVKMMLGIGVDVPGAPPLEEFESLLKKLQSGSSMRSCGDFKGQSSDKASLMAWCLHEEKYDTRFGILGMARATREVLQRFCTKYNDPPRYYAGPKPEFNEGLFDKVRKRVEIVLTDAAANELLASNVTRGARDPNIEGPGAQILLPCLKLVARDHAHAFRRVIQRPFKATDHLSALMAEHVLGANSPVRIIDGSFIFRQWFDDEVAKLVNGNVHCHNLKSAKHRFESHTAPLCRLLSNLPAVLATVQRIIQARKDQTGSALQTWLQNLAAQELLQLGMVADVMDESLLLIRQVDNEECDSAEVGNYVQSFADRIQMLIVQKAILTTMGYTKLVMDLLAEGKLKFFACGVACRLGPCQDESIDQCFKNMEVFSLKRVSKTDTFFQSSADSSVERLAKFFGVSSGGFQEQLHRLRPLAEKRCRDTNGGTREAWTATMKATQRRNSMQDCSESYPTADIAPVMRRYLAWQASTSGVEQNFARGERKNAFGQTPASDVFEERAMKLMLCACRKRKSERIDKDIKRPKTNEDPSSSEAAFKRARRDSVANAVEKDWDQSLSFNLDEDPSHELWAEAHEKEFEFQKKKQREHMVTAYQEGLLQEAEVDQEAVETTLAKEKERDKLLVREGKVQRSFADKMHGPLEWEHLSGKTAWVASDIQEDKLDVALPKFNITKTKERTDADALIVKDAANMPERARLFAAGLGLIVMDACLFNGQQGFKVKFKRACGTSRTCFFTAEFKNQHPEFEKNVRSLLNKPVKFSHWKLAKTRQEASFVLATKAECQHDPTHWPILKPAVAYYSVEARGANPASSGEGTSSRYGPVTGGAVGIMPEHYSKWKLNKSEQKKVDDEEQALVVQLIRAGKTKNEAQQQAAQAKEVQVKAMKEAKMQRSQAKKAGNPPAAAGGMPGQPALTNLNMPADAQKNQGYYESLMEAINTILKCPKFSDIRVAEPLAITDGVDASSGVQAVFNQQEAKIALQKEGAYRSAINLFWLDPFGSPTPTVPLSKKRVQELGSFAFPGYKPAHLADSFCVGVDAPDTDFHALKGNWRPVSPEEMHHCIIFTLAAAIDSGEVDDAGLDQWRTMILSCPVMIILMDGGPDQLFWQAFKKRQQVVANYEACRRTARQLAYEVASLKAQKEAESGEILSVKDLSDLFALHQSDMAIASKRTDMADGFVKDCIFVFEKMLSDPVCNACLDVLEEKYGLSSPLNSLQKMRVIIEKSESTPTRQWVMEVITDMVINGQIDRETISKSYLQGSGTNASLVELLKLKLQTVKHFLQVEMPRSQFHVPDLKMIEQKILTVSDYRVYVTPGKAGNREADNKWMSTLKCSSIACLKLVEDILYTTNLNGAMIALLRKGKGASPLELMEIETFSLRWKAAVAAKDNEIAAERALDGKQKDQEVEEETDECKKIALGSVQAEPSKYQRGSAQHYTATAAQQVQIYVSLVVEPPTLAGVARVIEESQLSGKYQGAQGKSCIMIHFDVQLFAEAVKRPDRRAPALTAALLKKLVHGAIKGRGGSPNQKVGPDHYDKPLDGDFIFLNDGGRNVVDILLSPFKTKDAKGAALAHYLEESVESKRKLNRGMTNQIQRWHVVSTESLASWLPERKHTKYPGTNRGNCIGWIGKDMYGAKMMGGSDVAVEDGKEEERSDDSFEPAFYHHLPESLYSDAIGAYEVRGCLDLTPGCGDLARACLLRRVPYLGLGMTDQHCSLLKAQLVEFIKMQMRSEGSTYYSPEWAAASDSATTAKEEKKRKNQSDPKIQPKPPKKPKNKKKDEEELLEDSDSASETEAK</sequence>
<feature type="compositionally biased region" description="Basic and acidic residues" evidence="1">
    <location>
        <begin position="652"/>
        <end position="662"/>
    </location>
</feature>
<reference evidence="2" key="1">
    <citation type="submission" date="2022-10" db="EMBL/GenBank/DDBJ databases">
        <authorList>
            <person name="Chen Y."/>
            <person name="Dougan E. K."/>
            <person name="Chan C."/>
            <person name="Rhodes N."/>
            <person name="Thang M."/>
        </authorList>
    </citation>
    <scope>NUCLEOTIDE SEQUENCE</scope>
</reference>